<sequence>MVASRFIVLAKDRFDITSADEKTLDITKSGDIEAYFEKNTFDTVINFAAFTNVDAAEVQKGDEGGLVWKLNVEGPRSLAKVCFDKNIFLIHISTDFVFPGNEKNPGPYSEDTALPANSEGIGWYGWTKNKAERVIVDSGCKYAIIRYGYPFRADKYDLKLDWARNLLNLYDEHKMYSLFTDQAQSIVFIDDLVNPLEKIIDEKIEGVLHIASENTTTPHESGSYLLERYAGKPVEIQEGSMVEFLKSPGRTPRPRLGGLKVEKTEKLLGMKLYFSGLVYCGYSR</sequence>
<evidence type="ECO:0000313" key="4">
    <source>
        <dbReference type="EMBL" id="KKR62153.1"/>
    </source>
</evidence>
<dbReference type="InterPro" id="IPR029903">
    <property type="entry name" value="RmlD-like-bd"/>
</dbReference>
<dbReference type="Pfam" id="PF04321">
    <property type="entry name" value="RmlD_sub_bind"/>
    <property type="match status" value="1"/>
</dbReference>
<dbReference type="AlphaFoldDB" id="A0A0G0SB51"/>
<dbReference type="InterPro" id="IPR036291">
    <property type="entry name" value="NAD(P)-bd_dom_sf"/>
</dbReference>
<reference evidence="4 5" key="1">
    <citation type="journal article" date="2015" name="Nature">
        <title>rRNA introns, odd ribosomes, and small enigmatic genomes across a large radiation of phyla.</title>
        <authorList>
            <person name="Brown C.T."/>
            <person name="Hug L.A."/>
            <person name="Thomas B.C."/>
            <person name="Sharon I."/>
            <person name="Castelle C.J."/>
            <person name="Singh A."/>
            <person name="Wilkins M.J."/>
            <person name="Williams K.H."/>
            <person name="Banfield J.F."/>
        </authorList>
    </citation>
    <scope>NUCLEOTIDE SEQUENCE [LARGE SCALE GENOMIC DNA]</scope>
</reference>
<dbReference type="GO" id="GO:0008831">
    <property type="term" value="F:dTDP-4-dehydrorhamnose reductase activity"/>
    <property type="evidence" value="ECO:0007669"/>
    <property type="project" value="UniProtKB-EC"/>
</dbReference>
<feature type="domain" description="RmlD-like substrate binding" evidence="3">
    <location>
        <begin position="9"/>
        <end position="272"/>
    </location>
</feature>
<dbReference type="PANTHER" id="PTHR10491">
    <property type="entry name" value="DTDP-4-DEHYDRORHAMNOSE REDUCTASE"/>
    <property type="match status" value="1"/>
</dbReference>
<organism evidence="4 5">
    <name type="scientific">Candidatus Woesebacteria bacterium GW2011_GWA1_40_43</name>
    <dbReference type="NCBI Taxonomy" id="1618553"/>
    <lineage>
        <taxon>Bacteria</taxon>
        <taxon>Candidatus Woeseibacteriota</taxon>
    </lineage>
</organism>
<evidence type="ECO:0000259" key="3">
    <source>
        <dbReference type="Pfam" id="PF04321"/>
    </source>
</evidence>
<evidence type="ECO:0000313" key="5">
    <source>
        <dbReference type="Proteomes" id="UP000034293"/>
    </source>
</evidence>
<comment type="similarity">
    <text evidence="1 2">Belongs to the dTDP-4-dehydrorhamnose reductase family.</text>
</comment>
<comment type="function">
    <text evidence="2">Catalyzes the reduction of dTDP-6-deoxy-L-lyxo-4-hexulose to yield dTDP-L-rhamnose.</text>
</comment>
<proteinExistence type="inferred from homology"/>
<evidence type="ECO:0000256" key="1">
    <source>
        <dbReference type="ARBA" id="ARBA00010944"/>
    </source>
</evidence>
<name>A0A0G0SB51_9BACT</name>
<comment type="caution">
    <text evidence="4">The sequence shown here is derived from an EMBL/GenBank/DDBJ whole genome shotgun (WGS) entry which is preliminary data.</text>
</comment>
<gene>
    <name evidence="4" type="ORF">UU02_C0048G0003</name>
</gene>
<dbReference type="Gene3D" id="3.90.25.10">
    <property type="entry name" value="UDP-galactose 4-epimerase, domain 1"/>
    <property type="match status" value="1"/>
</dbReference>
<protein>
    <recommendedName>
        <fullName evidence="2">dTDP-4-dehydrorhamnose reductase</fullName>
        <ecNumber evidence="2">1.1.1.133</ecNumber>
    </recommendedName>
</protein>
<keyword evidence="2" id="KW-0560">Oxidoreductase</keyword>
<accession>A0A0G0SB51</accession>
<dbReference type="UniPathway" id="UPA00124"/>
<keyword evidence="2" id="KW-0521">NADP</keyword>
<dbReference type="Proteomes" id="UP000034293">
    <property type="component" value="Unassembled WGS sequence"/>
</dbReference>
<dbReference type="GO" id="GO:0019305">
    <property type="term" value="P:dTDP-rhamnose biosynthetic process"/>
    <property type="evidence" value="ECO:0007669"/>
    <property type="project" value="UniProtKB-UniPathway"/>
</dbReference>
<dbReference type="PANTHER" id="PTHR10491:SF4">
    <property type="entry name" value="METHIONINE ADENOSYLTRANSFERASE 2 SUBUNIT BETA"/>
    <property type="match status" value="1"/>
</dbReference>
<dbReference type="EC" id="1.1.1.133" evidence="2"/>
<evidence type="ECO:0000256" key="2">
    <source>
        <dbReference type="RuleBase" id="RU364082"/>
    </source>
</evidence>
<dbReference type="SUPFAM" id="SSF51735">
    <property type="entry name" value="NAD(P)-binding Rossmann-fold domains"/>
    <property type="match status" value="1"/>
</dbReference>
<dbReference type="EMBL" id="LBZA01000048">
    <property type="protein sequence ID" value="KKR62153.1"/>
    <property type="molecule type" value="Genomic_DNA"/>
</dbReference>
<dbReference type="InterPro" id="IPR005913">
    <property type="entry name" value="dTDP_dehydrorham_reduct"/>
</dbReference>
<comment type="pathway">
    <text evidence="2">Carbohydrate biosynthesis; dTDP-L-rhamnose biosynthesis.</text>
</comment>
<dbReference type="Gene3D" id="3.40.50.720">
    <property type="entry name" value="NAD(P)-binding Rossmann-like Domain"/>
    <property type="match status" value="1"/>
</dbReference>